<dbReference type="AlphaFoldDB" id="A0A6J7SXR9"/>
<evidence type="ECO:0000256" key="6">
    <source>
        <dbReference type="ARBA" id="ARBA00022592"/>
    </source>
</evidence>
<reference evidence="8" key="1">
    <citation type="submission" date="2020-05" db="EMBL/GenBank/DDBJ databases">
        <authorList>
            <person name="Chiriac C."/>
            <person name="Salcher M."/>
            <person name="Ghai R."/>
            <person name="Kavagutti S V."/>
        </authorList>
    </citation>
    <scope>NUCLEOTIDE SEQUENCE</scope>
</reference>
<evidence type="ECO:0000256" key="4">
    <source>
        <dbReference type="ARBA" id="ARBA00022448"/>
    </source>
</evidence>
<proteinExistence type="inferred from homology"/>
<feature type="domain" description="PhoU" evidence="7">
    <location>
        <begin position="20"/>
        <end position="106"/>
    </location>
</feature>
<dbReference type="PIRSF" id="PIRSF003107">
    <property type="entry name" value="PhoU"/>
    <property type="match status" value="1"/>
</dbReference>
<sequence>MSVTRSVFQDELDGISQSLVKLTEMVIISMSKATLAVLKSDLKLAEEVIADDVKIDEFQHEIDNRVIDIIARQQPVASDLRALVAALRMGSDLERMGDLAEHVAKLARRRHPESAVPAELIATVTAMGDAAEKITQKTGIVISTRDTELALQVDKDDDVMDTLHRELIAILIEPIWEHGIEAAIDLTLLGRYYERFADHAVSISRRVYFLVTGKYA</sequence>
<dbReference type="PANTHER" id="PTHR42930">
    <property type="entry name" value="PHOSPHATE-SPECIFIC TRANSPORT SYSTEM ACCESSORY PROTEIN PHOU"/>
    <property type="match status" value="1"/>
</dbReference>
<dbReference type="FunFam" id="1.20.58.220:FF:000004">
    <property type="entry name" value="Phosphate-specific transport system accessory protein PhoU"/>
    <property type="match status" value="1"/>
</dbReference>
<dbReference type="GO" id="GO:0030643">
    <property type="term" value="P:intracellular phosphate ion homeostasis"/>
    <property type="evidence" value="ECO:0007669"/>
    <property type="project" value="InterPro"/>
</dbReference>
<evidence type="ECO:0000259" key="7">
    <source>
        <dbReference type="Pfam" id="PF01895"/>
    </source>
</evidence>
<dbReference type="NCBIfam" id="TIGR02135">
    <property type="entry name" value="phoU_full"/>
    <property type="match status" value="1"/>
</dbReference>
<comment type="subunit">
    <text evidence="3">Homodimer.</text>
</comment>
<dbReference type="InterPro" id="IPR028366">
    <property type="entry name" value="PhoU"/>
</dbReference>
<evidence type="ECO:0000256" key="1">
    <source>
        <dbReference type="ARBA" id="ARBA00004496"/>
    </source>
</evidence>
<accession>A0A6J7SXR9</accession>
<evidence type="ECO:0000256" key="2">
    <source>
        <dbReference type="ARBA" id="ARBA00008107"/>
    </source>
</evidence>
<dbReference type="Pfam" id="PF01895">
    <property type="entry name" value="PhoU"/>
    <property type="match status" value="2"/>
</dbReference>
<dbReference type="GO" id="GO:0006817">
    <property type="term" value="P:phosphate ion transport"/>
    <property type="evidence" value="ECO:0007669"/>
    <property type="project" value="UniProtKB-KW"/>
</dbReference>
<comment type="similarity">
    <text evidence="2">Belongs to the PhoU family.</text>
</comment>
<dbReference type="InterPro" id="IPR038078">
    <property type="entry name" value="PhoU-like_sf"/>
</dbReference>
<dbReference type="EMBL" id="CAFBQE010000011">
    <property type="protein sequence ID" value="CAB5045813.1"/>
    <property type="molecule type" value="Genomic_DNA"/>
</dbReference>
<gene>
    <name evidence="8" type="ORF">UFOPK4284_00314</name>
</gene>
<organism evidence="8">
    <name type="scientific">freshwater metagenome</name>
    <dbReference type="NCBI Taxonomy" id="449393"/>
    <lineage>
        <taxon>unclassified sequences</taxon>
        <taxon>metagenomes</taxon>
        <taxon>ecological metagenomes</taxon>
    </lineage>
</organism>
<dbReference type="InterPro" id="IPR026022">
    <property type="entry name" value="PhoU_dom"/>
</dbReference>
<dbReference type="PANTHER" id="PTHR42930:SF3">
    <property type="entry name" value="PHOSPHATE-SPECIFIC TRANSPORT SYSTEM ACCESSORY PROTEIN PHOU"/>
    <property type="match status" value="1"/>
</dbReference>
<keyword evidence="4" id="KW-0813">Transport</keyword>
<keyword evidence="6" id="KW-0592">Phosphate transport</keyword>
<dbReference type="Gene3D" id="1.20.58.220">
    <property type="entry name" value="Phosphate transport system protein phou homolog 2, domain 2"/>
    <property type="match status" value="1"/>
</dbReference>
<comment type="subcellular location">
    <subcellularLocation>
        <location evidence="1">Cytoplasm</location>
    </subcellularLocation>
</comment>
<evidence type="ECO:0000313" key="8">
    <source>
        <dbReference type="EMBL" id="CAB5045813.1"/>
    </source>
</evidence>
<feature type="domain" description="PhoU" evidence="7">
    <location>
        <begin position="125"/>
        <end position="207"/>
    </location>
</feature>
<evidence type="ECO:0000256" key="5">
    <source>
        <dbReference type="ARBA" id="ARBA00022490"/>
    </source>
</evidence>
<dbReference type="GO" id="GO:0045936">
    <property type="term" value="P:negative regulation of phosphate metabolic process"/>
    <property type="evidence" value="ECO:0007669"/>
    <property type="project" value="InterPro"/>
</dbReference>
<keyword evidence="5" id="KW-0963">Cytoplasm</keyword>
<name>A0A6J7SXR9_9ZZZZ</name>
<evidence type="ECO:0000256" key="3">
    <source>
        <dbReference type="ARBA" id="ARBA00011738"/>
    </source>
</evidence>
<dbReference type="SUPFAM" id="SSF109755">
    <property type="entry name" value="PhoU-like"/>
    <property type="match status" value="1"/>
</dbReference>
<dbReference type="GO" id="GO:0005737">
    <property type="term" value="C:cytoplasm"/>
    <property type="evidence" value="ECO:0007669"/>
    <property type="project" value="UniProtKB-SubCell"/>
</dbReference>
<protein>
    <submittedName>
        <fullName evidence="8">Unannotated protein</fullName>
    </submittedName>
</protein>